<protein>
    <recommendedName>
        <fullName evidence="2">Putative Flp pilus-assembly TadG-like N-terminal domain-containing protein</fullName>
    </recommendedName>
</protein>
<dbReference type="Pfam" id="PF13400">
    <property type="entry name" value="Tad"/>
    <property type="match status" value="1"/>
</dbReference>
<accession>A0A418PYW3</accession>
<evidence type="ECO:0000259" key="2">
    <source>
        <dbReference type="Pfam" id="PF13400"/>
    </source>
</evidence>
<dbReference type="InterPro" id="IPR028087">
    <property type="entry name" value="Tad_N"/>
</dbReference>
<sequence length="443" mass="46057">MPSKRVHPTGDFSMRNPFKRLWNDERGNVLILAGAALPMLMGAAGIATDTIQWALWKRQLQRAADSAAIAGVYDRVQSGSTSNTASAVNRDLTLNQLTGIALATGYPDVSYPADTTAQKQQVQVVLGVRKELSFSSLFMTQAPLIRASATAASVPGTDDYCVVSLENTTKTGILGSGNGTITMDCGMITNSVSANAAAAQGSSTITATVIAAAGGIQQSNNWRVGKYDPFVPAQADPYSNLTPDSTDQGNCTGAPQLTGSNGNGTTWNPGCYSSIDIGSNRKAKLNPGTYFINGGSVNIQGTLEGTGVTIILGNTNTSASATIGSWDMNAQAVLDISAPTTGKWKGMAIYQDRRATDSSPTGNISSSSPNKINGGSSGGVTGVIYFPKQQITWNGGSSTAAKCTQFVIKRIVWSGNSSTNLKKDCASAGMQPVNGGRRVRLVA</sequence>
<feature type="compositionally biased region" description="Low complexity" evidence="1">
    <location>
        <begin position="358"/>
        <end position="370"/>
    </location>
</feature>
<feature type="domain" description="Putative Flp pilus-assembly TadG-like N-terminal" evidence="2">
    <location>
        <begin position="27"/>
        <end position="72"/>
    </location>
</feature>
<reference evidence="3 4" key="1">
    <citation type="submission" date="2018-09" db="EMBL/GenBank/DDBJ databases">
        <title>Sphingomonas sp. DAC4.</title>
        <authorList>
            <person name="Seo T."/>
        </authorList>
    </citation>
    <scope>NUCLEOTIDE SEQUENCE [LARGE SCALE GENOMIC DNA]</scope>
    <source>
        <strain evidence="3 4">DAC4</strain>
    </source>
</reference>
<comment type="caution">
    <text evidence="3">The sequence shown here is derived from an EMBL/GenBank/DDBJ whole genome shotgun (WGS) entry which is preliminary data.</text>
</comment>
<evidence type="ECO:0000313" key="3">
    <source>
        <dbReference type="EMBL" id="RIX27252.1"/>
    </source>
</evidence>
<dbReference type="EMBL" id="QXTF01000003">
    <property type="protein sequence ID" value="RIX27252.1"/>
    <property type="molecule type" value="Genomic_DNA"/>
</dbReference>
<feature type="region of interest" description="Disordered" evidence="1">
    <location>
        <begin position="355"/>
        <end position="375"/>
    </location>
</feature>
<feature type="region of interest" description="Disordered" evidence="1">
    <location>
        <begin position="243"/>
        <end position="265"/>
    </location>
</feature>
<dbReference type="Proteomes" id="UP000285023">
    <property type="component" value="Unassembled WGS sequence"/>
</dbReference>
<dbReference type="AlphaFoldDB" id="A0A418PYW3"/>
<evidence type="ECO:0000256" key="1">
    <source>
        <dbReference type="SAM" id="MobiDB-lite"/>
    </source>
</evidence>
<proteinExistence type="predicted"/>
<gene>
    <name evidence="3" type="ORF">D3M59_09335</name>
</gene>
<name>A0A418PYW3_9SPHN</name>
<organism evidence="3 4">
    <name type="scientific">Sphingomonas edaphi</name>
    <dbReference type="NCBI Taxonomy" id="2315689"/>
    <lineage>
        <taxon>Bacteria</taxon>
        <taxon>Pseudomonadati</taxon>
        <taxon>Pseudomonadota</taxon>
        <taxon>Alphaproteobacteria</taxon>
        <taxon>Sphingomonadales</taxon>
        <taxon>Sphingomonadaceae</taxon>
        <taxon>Sphingomonas</taxon>
    </lineage>
</organism>
<evidence type="ECO:0000313" key="4">
    <source>
        <dbReference type="Proteomes" id="UP000285023"/>
    </source>
</evidence>
<keyword evidence="4" id="KW-1185">Reference proteome</keyword>